<dbReference type="Proteomes" id="UP001605036">
    <property type="component" value="Unassembled WGS sequence"/>
</dbReference>
<organism evidence="2 3">
    <name type="scientific">Riccia fluitans</name>
    <dbReference type="NCBI Taxonomy" id="41844"/>
    <lineage>
        <taxon>Eukaryota</taxon>
        <taxon>Viridiplantae</taxon>
        <taxon>Streptophyta</taxon>
        <taxon>Embryophyta</taxon>
        <taxon>Marchantiophyta</taxon>
        <taxon>Marchantiopsida</taxon>
        <taxon>Marchantiidae</taxon>
        <taxon>Marchantiales</taxon>
        <taxon>Ricciaceae</taxon>
        <taxon>Riccia</taxon>
    </lineage>
</organism>
<keyword evidence="3" id="KW-1185">Reference proteome</keyword>
<reference evidence="2 3" key="1">
    <citation type="submission" date="2024-09" db="EMBL/GenBank/DDBJ databases">
        <title>Chromosome-scale assembly of Riccia fluitans.</title>
        <authorList>
            <person name="Paukszto L."/>
            <person name="Sawicki J."/>
            <person name="Karawczyk K."/>
            <person name="Piernik-Szablinska J."/>
            <person name="Szczecinska M."/>
            <person name="Mazdziarz M."/>
        </authorList>
    </citation>
    <scope>NUCLEOTIDE SEQUENCE [LARGE SCALE GENOMIC DNA]</scope>
    <source>
        <strain evidence="2">Rf_01</strain>
        <tissue evidence="2">Aerial parts of the thallus</tissue>
    </source>
</reference>
<sequence>MERRRFTYAVALSISLILLFGRLDVYVPAAAKDPLKTTLQKTLKKMSCEKTTEFINARFLASGSGMTKKIREEATRAEAGTCEQEKEFIYSYISQLLPDAERNQFGTKSWFKFPPAACLSCAASACLAHDQCNKCCRKRHTTFCYDCP</sequence>
<accession>A0ABD1Z0J6</accession>
<evidence type="ECO:0000256" key="1">
    <source>
        <dbReference type="SAM" id="SignalP"/>
    </source>
</evidence>
<name>A0ABD1Z0J6_9MARC</name>
<evidence type="ECO:0000313" key="3">
    <source>
        <dbReference type="Proteomes" id="UP001605036"/>
    </source>
</evidence>
<dbReference type="EMBL" id="JBHFFA010000002">
    <property type="protein sequence ID" value="KAL2641324.1"/>
    <property type="molecule type" value="Genomic_DNA"/>
</dbReference>
<keyword evidence="1" id="KW-0732">Signal</keyword>
<comment type="caution">
    <text evidence="2">The sequence shown here is derived from an EMBL/GenBank/DDBJ whole genome shotgun (WGS) entry which is preliminary data.</text>
</comment>
<proteinExistence type="predicted"/>
<feature type="chain" id="PRO_5044858203" evidence="1">
    <location>
        <begin position="32"/>
        <end position="148"/>
    </location>
</feature>
<protein>
    <submittedName>
        <fullName evidence="2">Uncharacterized protein</fullName>
    </submittedName>
</protein>
<evidence type="ECO:0000313" key="2">
    <source>
        <dbReference type="EMBL" id="KAL2641324.1"/>
    </source>
</evidence>
<dbReference type="AlphaFoldDB" id="A0ABD1Z0J6"/>
<gene>
    <name evidence="2" type="ORF">R1flu_008911</name>
</gene>
<feature type="signal peptide" evidence="1">
    <location>
        <begin position="1"/>
        <end position="31"/>
    </location>
</feature>